<evidence type="ECO:0000256" key="2">
    <source>
        <dbReference type="ARBA" id="ARBA00006555"/>
    </source>
</evidence>
<sequence length="338" mass="36466">MNDLSRPGPSQAPLAPVAPPPDLPGAAAGPRLNEDTRRWLSSTLLVTLVYAAPLGWWLWRAPSPALDSAPAAAMVVELAPLATSPAPATELPPGPESQASQAARAAPPEPRPEPQPEPKPEPATSPAPAPTAPAEPEVALPEAEPQRGQKELQPKQKEPQRRQKELQPEPKEPQPEQQAPQPDPTPEPPPTEQAAESPSPEKASRNAAASTASAPPDAARQSERAAAPRQGVQRARADLNQVPSWRDTLLRRLNEAKRYPSRARRLRQEGVGYLRFEMDMEGRVLASGIARSSGYPLLDEETLALLRRAAPLPRPPKELAGQRLEFVVPVEFFLSTGR</sequence>
<dbReference type="InterPro" id="IPR037682">
    <property type="entry name" value="TonB_C"/>
</dbReference>
<dbReference type="PANTHER" id="PTHR33446">
    <property type="entry name" value="PROTEIN TONB-RELATED"/>
    <property type="match status" value="1"/>
</dbReference>
<evidence type="ECO:0000259" key="11">
    <source>
        <dbReference type="PROSITE" id="PS52015"/>
    </source>
</evidence>
<feature type="compositionally biased region" description="Low complexity" evidence="10">
    <location>
        <begin position="134"/>
        <end position="143"/>
    </location>
</feature>
<evidence type="ECO:0000256" key="5">
    <source>
        <dbReference type="ARBA" id="ARBA00022519"/>
    </source>
</evidence>
<keyword evidence="13" id="KW-1185">Reference proteome</keyword>
<keyword evidence="7" id="KW-0653">Protein transport</keyword>
<dbReference type="InterPro" id="IPR051045">
    <property type="entry name" value="TonB-dependent_transducer"/>
</dbReference>
<comment type="subcellular location">
    <subcellularLocation>
        <location evidence="1">Cell inner membrane</location>
        <topology evidence="1">Single-pass membrane protein</topology>
        <orientation evidence="1">Periplasmic side</orientation>
    </subcellularLocation>
</comment>
<dbReference type="RefSeq" id="WP_228233503.1">
    <property type="nucleotide sequence ID" value="NZ_JAJGNA010000005.1"/>
</dbReference>
<proteinExistence type="inferred from homology"/>
<feature type="compositionally biased region" description="Pro residues" evidence="10">
    <location>
        <begin position="121"/>
        <end position="133"/>
    </location>
</feature>
<evidence type="ECO:0000256" key="4">
    <source>
        <dbReference type="ARBA" id="ARBA00022475"/>
    </source>
</evidence>
<feature type="compositionally biased region" description="Basic and acidic residues" evidence="10">
    <location>
        <begin position="144"/>
        <end position="174"/>
    </location>
</feature>
<reference evidence="12" key="1">
    <citation type="submission" date="2021-10" db="EMBL/GenBank/DDBJ databases">
        <title>The diversity and Nitrogen Metabolism of Culturable Nitrate-Utilizing Bacteria Within the Oxygen Minimum Zone of the Changjiang (Yangtze River)Estuary.</title>
        <authorList>
            <person name="Zhang D."/>
            <person name="Zheng J."/>
            <person name="Liu S."/>
            <person name="He W."/>
        </authorList>
    </citation>
    <scope>NUCLEOTIDE SEQUENCE</scope>
    <source>
        <strain evidence="12">FXH-223</strain>
    </source>
</reference>
<feature type="region of interest" description="Disordered" evidence="10">
    <location>
        <begin position="1"/>
        <end position="30"/>
    </location>
</feature>
<keyword evidence="4" id="KW-1003">Cell membrane</keyword>
<evidence type="ECO:0000256" key="9">
    <source>
        <dbReference type="ARBA" id="ARBA00023136"/>
    </source>
</evidence>
<dbReference type="SUPFAM" id="SSF74653">
    <property type="entry name" value="TolA/TonB C-terminal domain"/>
    <property type="match status" value="1"/>
</dbReference>
<feature type="compositionally biased region" description="Low complexity" evidence="10">
    <location>
        <begin position="192"/>
        <end position="219"/>
    </location>
</feature>
<keyword evidence="6" id="KW-0812">Transmembrane</keyword>
<evidence type="ECO:0000256" key="3">
    <source>
        <dbReference type="ARBA" id="ARBA00022448"/>
    </source>
</evidence>
<organism evidence="12 13">
    <name type="scientific">Alloalcanivorax marinus</name>
    <dbReference type="NCBI Taxonomy" id="1177169"/>
    <lineage>
        <taxon>Bacteria</taxon>
        <taxon>Pseudomonadati</taxon>
        <taxon>Pseudomonadota</taxon>
        <taxon>Gammaproteobacteria</taxon>
        <taxon>Oceanospirillales</taxon>
        <taxon>Alcanivoracaceae</taxon>
        <taxon>Alloalcanivorax</taxon>
    </lineage>
</organism>
<evidence type="ECO:0000256" key="10">
    <source>
        <dbReference type="SAM" id="MobiDB-lite"/>
    </source>
</evidence>
<dbReference type="EMBL" id="JAJGNA010000005">
    <property type="protein sequence ID" value="MCC4308244.1"/>
    <property type="molecule type" value="Genomic_DNA"/>
</dbReference>
<dbReference type="PRINTS" id="PR01217">
    <property type="entry name" value="PRICHEXTENSN"/>
</dbReference>
<evidence type="ECO:0000313" key="13">
    <source>
        <dbReference type="Proteomes" id="UP001108027"/>
    </source>
</evidence>
<evidence type="ECO:0000256" key="6">
    <source>
        <dbReference type="ARBA" id="ARBA00022692"/>
    </source>
</evidence>
<dbReference type="GO" id="GO:0015031">
    <property type="term" value="P:protein transport"/>
    <property type="evidence" value="ECO:0007669"/>
    <property type="project" value="UniProtKB-KW"/>
</dbReference>
<comment type="caution">
    <text evidence="12">The sequence shown here is derived from an EMBL/GenBank/DDBJ whole genome shotgun (WGS) entry which is preliminary data.</text>
</comment>
<gene>
    <name evidence="12" type="ORF">LL252_06630</name>
</gene>
<evidence type="ECO:0000256" key="1">
    <source>
        <dbReference type="ARBA" id="ARBA00004383"/>
    </source>
</evidence>
<dbReference type="InterPro" id="IPR006260">
    <property type="entry name" value="TonB/TolA_C"/>
</dbReference>
<keyword evidence="9" id="KW-0472">Membrane</keyword>
<dbReference type="Pfam" id="PF03544">
    <property type="entry name" value="TonB_C"/>
    <property type="match status" value="1"/>
</dbReference>
<dbReference type="PANTHER" id="PTHR33446:SF2">
    <property type="entry name" value="PROTEIN TONB"/>
    <property type="match status" value="1"/>
</dbReference>
<dbReference type="Proteomes" id="UP001108027">
    <property type="component" value="Unassembled WGS sequence"/>
</dbReference>
<dbReference type="NCBIfam" id="TIGR01352">
    <property type="entry name" value="tonB_Cterm"/>
    <property type="match status" value="1"/>
</dbReference>
<keyword evidence="8" id="KW-1133">Transmembrane helix</keyword>
<keyword evidence="3" id="KW-0813">Transport</keyword>
<comment type="similarity">
    <text evidence="2">Belongs to the TonB family.</text>
</comment>
<keyword evidence="5" id="KW-0997">Cell inner membrane</keyword>
<feature type="compositionally biased region" description="Pro residues" evidence="10">
    <location>
        <begin position="181"/>
        <end position="191"/>
    </location>
</feature>
<dbReference type="GO" id="GO:0098797">
    <property type="term" value="C:plasma membrane protein complex"/>
    <property type="evidence" value="ECO:0007669"/>
    <property type="project" value="TreeGrafter"/>
</dbReference>
<feature type="domain" description="TonB C-terminal" evidence="11">
    <location>
        <begin position="244"/>
        <end position="338"/>
    </location>
</feature>
<feature type="compositionally biased region" description="Low complexity" evidence="10">
    <location>
        <begin position="96"/>
        <end position="106"/>
    </location>
</feature>
<accession>A0A9Q3UML4</accession>
<dbReference type="GO" id="GO:0031992">
    <property type="term" value="F:energy transducer activity"/>
    <property type="evidence" value="ECO:0007669"/>
    <property type="project" value="TreeGrafter"/>
</dbReference>
<protein>
    <submittedName>
        <fullName evidence="12">TonB family protein</fullName>
    </submittedName>
</protein>
<evidence type="ECO:0000313" key="12">
    <source>
        <dbReference type="EMBL" id="MCC4308244.1"/>
    </source>
</evidence>
<feature type="region of interest" description="Disordered" evidence="10">
    <location>
        <begin position="84"/>
        <end position="239"/>
    </location>
</feature>
<feature type="compositionally biased region" description="Basic and acidic residues" evidence="10">
    <location>
        <begin position="110"/>
        <end position="120"/>
    </location>
</feature>
<evidence type="ECO:0000256" key="7">
    <source>
        <dbReference type="ARBA" id="ARBA00022927"/>
    </source>
</evidence>
<dbReference type="GO" id="GO:0055085">
    <property type="term" value="P:transmembrane transport"/>
    <property type="evidence" value="ECO:0007669"/>
    <property type="project" value="InterPro"/>
</dbReference>
<name>A0A9Q3UML4_9GAMM</name>
<evidence type="ECO:0000256" key="8">
    <source>
        <dbReference type="ARBA" id="ARBA00022989"/>
    </source>
</evidence>
<dbReference type="Gene3D" id="3.30.1150.10">
    <property type="match status" value="1"/>
</dbReference>
<dbReference type="AlphaFoldDB" id="A0A9Q3UML4"/>
<dbReference type="PROSITE" id="PS52015">
    <property type="entry name" value="TONB_CTD"/>
    <property type="match status" value="1"/>
</dbReference>